<dbReference type="FunFam" id="1.50.40.10:FF:000002">
    <property type="entry name" value="Putative ADP/ATP translocase 2-like"/>
    <property type="match status" value="1"/>
</dbReference>
<dbReference type="STRING" id="1169540.A0A0G4EXP5"/>
<dbReference type="VEuPathDB" id="CryptoDB:Vbra_8517"/>
<dbReference type="InterPro" id="IPR002067">
    <property type="entry name" value="MCP"/>
</dbReference>
<reference evidence="17 18" key="1">
    <citation type="submission" date="2014-11" db="EMBL/GenBank/DDBJ databases">
        <authorList>
            <person name="Zhu J."/>
            <person name="Qi W."/>
            <person name="Song R."/>
        </authorList>
    </citation>
    <scope>NUCLEOTIDE SEQUENCE [LARGE SCALE GENOMIC DNA]</scope>
</reference>
<evidence type="ECO:0000256" key="15">
    <source>
        <dbReference type="RuleBase" id="RU000488"/>
    </source>
</evidence>
<feature type="transmembrane region" description="Helical" evidence="16">
    <location>
        <begin position="181"/>
        <end position="200"/>
    </location>
</feature>
<evidence type="ECO:0000256" key="5">
    <source>
        <dbReference type="ARBA" id="ARBA00022449"/>
    </source>
</evidence>
<dbReference type="PROSITE" id="PS50920">
    <property type="entry name" value="SOLCAR"/>
    <property type="match status" value="3"/>
</dbReference>
<dbReference type="OrthoDB" id="270584at2759"/>
<dbReference type="PRINTS" id="PR00926">
    <property type="entry name" value="MITOCARRIER"/>
</dbReference>
<feature type="repeat" description="Solcar" evidence="14">
    <location>
        <begin position="217"/>
        <end position="304"/>
    </location>
</feature>
<dbReference type="PANTHER" id="PTHR45635:SF14">
    <property type="entry name" value="ADP_ATP TRANSLOCASE"/>
    <property type="match status" value="1"/>
</dbReference>
<evidence type="ECO:0000256" key="16">
    <source>
        <dbReference type="RuleBase" id="RU368008"/>
    </source>
</evidence>
<keyword evidence="7" id="KW-0677">Repeat</keyword>
<comment type="subunit">
    <text evidence="3 16">Monomer.</text>
</comment>
<evidence type="ECO:0000256" key="10">
    <source>
        <dbReference type="ARBA" id="ARBA00023128"/>
    </source>
</evidence>
<evidence type="ECO:0000256" key="8">
    <source>
        <dbReference type="ARBA" id="ARBA00022792"/>
    </source>
</evidence>
<evidence type="ECO:0000256" key="2">
    <source>
        <dbReference type="ARBA" id="ARBA00006375"/>
    </source>
</evidence>
<comment type="similarity">
    <text evidence="2 15">Belongs to the mitochondrial carrier (TC 2.A.29) family.</text>
</comment>
<dbReference type="OMA" id="NFACKEK"/>
<evidence type="ECO:0000256" key="9">
    <source>
        <dbReference type="ARBA" id="ARBA00022989"/>
    </source>
</evidence>
<dbReference type="GO" id="GO:0005743">
    <property type="term" value="C:mitochondrial inner membrane"/>
    <property type="evidence" value="ECO:0007669"/>
    <property type="project" value="UniProtKB-SubCell"/>
</dbReference>
<comment type="function">
    <text evidence="16">Catalyzes the exchange of ADP and ATP across the membrane.</text>
</comment>
<protein>
    <recommendedName>
        <fullName evidence="16">ADP/ATP translocase</fullName>
    </recommendedName>
    <alternativeName>
        <fullName evidence="16">ADP,ATP carrier protein</fullName>
    </alternativeName>
</protein>
<keyword evidence="10" id="KW-0496">Mitochondrion</keyword>
<comment type="function">
    <text evidence="13">ADP:ATP antiporter that mediates import of ADP into the mitochondrial matrix for ATP synthesis, and export of ATP out to fuel the cell. Cycles between the cytoplasmic-open state (c-state) and the matrix-open state (m-state): operates by the alternating access mechanism with a single substrate-binding site intermittently exposed to either the cytosolic (c-state) or matrix (m-state) side of the inner mitochondrial membrane.</text>
</comment>
<dbReference type="InParanoid" id="A0A0G4EXP5"/>
<evidence type="ECO:0000256" key="4">
    <source>
        <dbReference type="ARBA" id="ARBA00022448"/>
    </source>
</evidence>
<keyword evidence="6 14" id="KW-0812">Transmembrane</keyword>
<dbReference type="Gene3D" id="1.50.40.10">
    <property type="entry name" value="Mitochondrial carrier domain"/>
    <property type="match status" value="1"/>
</dbReference>
<gene>
    <name evidence="17" type="ORF">Vbra_8517</name>
</gene>
<dbReference type="PANTHER" id="PTHR45635">
    <property type="entry name" value="ADP,ATP CARRIER PROTEIN 1-RELATED-RELATED"/>
    <property type="match status" value="1"/>
</dbReference>
<dbReference type="GO" id="GO:0140021">
    <property type="term" value="P:mitochondrial ADP transmembrane transport"/>
    <property type="evidence" value="ECO:0007669"/>
    <property type="project" value="InterPro"/>
</dbReference>
<keyword evidence="18" id="KW-1185">Reference proteome</keyword>
<dbReference type="InterPro" id="IPR018108">
    <property type="entry name" value="MCP_transmembrane"/>
</dbReference>
<dbReference type="PhylomeDB" id="A0A0G4EXP5"/>
<evidence type="ECO:0000256" key="3">
    <source>
        <dbReference type="ARBA" id="ARBA00011245"/>
    </source>
</evidence>
<proteinExistence type="inferred from homology"/>
<dbReference type="GO" id="GO:0005471">
    <property type="term" value="F:ATP:ADP antiporter activity"/>
    <property type="evidence" value="ECO:0007669"/>
    <property type="project" value="UniProtKB-UniRule"/>
</dbReference>
<comment type="subcellular location">
    <subcellularLocation>
        <location evidence="16">Membrane</location>
        <topology evidence="16">Multi-pass membrane protein</topology>
    </subcellularLocation>
    <subcellularLocation>
        <location evidence="1">Mitochondrion inner membrane</location>
        <topology evidence="1">Multi-pass membrane protein</topology>
    </subcellularLocation>
</comment>
<organism evidence="17 18">
    <name type="scientific">Vitrella brassicaformis (strain CCMP3155)</name>
    <dbReference type="NCBI Taxonomy" id="1169540"/>
    <lineage>
        <taxon>Eukaryota</taxon>
        <taxon>Sar</taxon>
        <taxon>Alveolata</taxon>
        <taxon>Colpodellida</taxon>
        <taxon>Vitrellaceae</taxon>
        <taxon>Vitrella</taxon>
    </lineage>
</organism>
<dbReference type="PRINTS" id="PR00927">
    <property type="entry name" value="ADPTRNSLCASE"/>
</dbReference>
<comment type="caution">
    <text evidence="16">Lacks conserved residue(s) required for the propagation of feature annotation.</text>
</comment>
<dbReference type="SUPFAM" id="SSF103506">
    <property type="entry name" value="Mitochondrial carrier"/>
    <property type="match status" value="1"/>
</dbReference>
<feature type="repeat" description="Solcar" evidence="14">
    <location>
        <begin position="119"/>
        <end position="209"/>
    </location>
</feature>
<evidence type="ECO:0000256" key="1">
    <source>
        <dbReference type="ARBA" id="ARBA00004448"/>
    </source>
</evidence>
<keyword evidence="5" id="KW-0050">Antiport</keyword>
<feature type="transmembrane region" description="Helical" evidence="16">
    <location>
        <begin position="220"/>
        <end position="240"/>
    </location>
</feature>
<keyword evidence="11 14" id="KW-0472">Membrane</keyword>
<keyword evidence="8" id="KW-0999">Mitochondrion inner membrane</keyword>
<dbReference type="AlphaFoldDB" id="A0A0G4EXP5"/>
<sequence length="307" mass="33595">MAAAQKDGKSGNATFLINFLAGGVSGGVSKTVVAPLERVKLLLQVQDASTQIGDGGTKKYKGFVDCFVRVYHEQGVVSYWRGNWANVLRYFPTQALNFAFKEKYQKFFVRHDPKTDFWKFFMGNLASGGAAGATSLLFVYPLDFARTRLGADVGKAAQERHFTGLVDCCGKIFKQDGVRGLYYGFGVSVAGIIVYRAAFFGLYDTAKAMLYRDPKKSNPLVSFTLGLAVETAAGVVAYPFDTVRRRLMMQAGRADVLYSSTMDCARRILTEEGAAAFFKGCWSNVMRGVGGAIVLVLYDEIKKAIPA</sequence>
<keyword evidence="4 15" id="KW-0813">Transport</keyword>
<evidence type="ECO:0000256" key="13">
    <source>
        <dbReference type="ARBA" id="ARBA00045250"/>
    </source>
</evidence>
<accession>A0A0G4EXP5</accession>
<dbReference type="InterPro" id="IPR002113">
    <property type="entry name" value="ADT_euk_type"/>
</dbReference>
<name>A0A0G4EXP5_VITBC</name>
<dbReference type="Pfam" id="PF00153">
    <property type="entry name" value="Mito_carr"/>
    <property type="match status" value="3"/>
</dbReference>
<keyword evidence="9 16" id="KW-1133">Transmembrane helix</keyword>
<dbReference type="Proteomes" id="UP000041254">
    <property type="component" value="Unassembled WGS sequence"/>
</dbReference>
<feature type="repeat" description="Solcar" evidence="14">
    <location>
        <begin position="13"/>
        <end position="107"/>
    </location>
</feature>
<evidence type="ECO:0000313" key="17">
    <source>
        <dbReference type="EMBL" id="CEM04084.1"/>
    </source>
</evidence>
<dbReference type="EMBL" id="CDMY01000347">
    <property type="protein sequence ID" value="CEM04084.1"/>
    <property type="molecule type" value="Genomic_DNA"/>
</dbReference>
<evidence type="ECO:0000256" key="7">
    <source>
        <dbReference type="ARBA" id="ARBA00022737"/>
    </source>
</evidence>
<evidence type="ECO:0000256" key="12">
    <source>
        <dbReference type="ARBA" id="ARBA00024143"/>
    </source>
</evidence>
<dbReference type="InterPro" id="IPR023395">
    <property type="entry name" value="MCP_dom_sf"/>
</dbReference>
<evidence type="ECO:0000256" key="6">
    <source>
        <dbReference type="ARBA" id="ARBA00022692"/>
    </source>
</evidence>
<evidence type="ECO:0000313" key="18">
    <source>
        <dbReference type="Proteomes" id="UP000041254"/>
    </source>
</evidence>
<evidence type="ECO:0000256" key="14">
    <source>
        <dbReference type="PROSITE-ProRule" id="PRU00282"/>
    </source>
</evidence>
<comment type="catalytic activity">
    <reaction evidence="12">
        <text>ADP(in) + ATP(out) = ADP(out) + ATP(in)</text>
        <dbReference type="Rhea" id="RHEA:34999"/>
        <dbReference type="ChEBI" id="CHEBI:30616"/>
        <dbReference type="ChEBI" id="CHEBI:456216"/>
    </reaction>
    <physiologicalReaction direction="left-to-right" evidence="12">
        <dbReference type="Rhea" id="RHEA:35000"/>
    </physiologicalReaction>
</comment>
<dbReference type="GO" id="GO:1990544">
    <property type="term" value="P:mitochondrial ATP transmembrane transport"/>
    <property type="evidence" value="ECO:0007669"/>
    <property type="project" value="InterPro"/>
</dbReference>
<evidence type="ECO:0000256" key="11">
    <source>
        <dbReference type="ARBA" id="ARBA00023136"/>
    </source>
</evidence>